<evidence type="ECO:0000256" key="8">
    <source>
        <dbReference type="ARBA" id="ARBA00022490"/>
    </source>
</evidence>
<gene>
    <name evidence="24" type="ORF">Pmi06nite_37700</name>
</gene>
<dbReference type="Pfam" id="PF00672">
    <property type="entry name" value="HAMP"/>
    <property type="match status" value="1"/>
</dbReference>
<dbReference type="GO" id="GO:0005737">
    <property type="term" value="C:cytoplasm"/>
    <property type="evidence" value="ECO:0007669"/>
    <property type="project" value="UniProtKB-SubCell"/>
</dbReference>
<keyword evidence="7" id="KW-0004">4Fe-4S</keyword>
<comment type="caution">
    <text evidence="24">The sequence shown here is derived from an EMBL/GenBank/DDBJ whole genome shotgun (WGS) entry which is preliminary data.</text>
</comment>
<dbReference type="SMART" id="SM00304">
    <property type="entry name" value="HAMP"/>
    <property type="match status" value="1"/>
</dbReference>
<dbReference type="GO" id="GO:0000155">
    <property type="term" value="F:phosphorelay sensor kinase activity"/>
    <property type="evidence" value="ECO:0007669"/>
    <property type="project" value="InterPro"/>
</dbReference>
<dbReference type="PANTHER" id="PTHR24421">
    <property type="entry name" value="NITRATE/NITRITE SENSOR PROTEIN NARX-RELATED"/>
    <property type="match status" value="1"/>
</dbReference>
<dbReference type="PRINTS" id="PR00344">
    <property type="entry name" value="BCTRLSENSOR"/>
</dbReference>
<dbReference type="InterPro" id="IPR050482">
    <property type="entry name" value="Sensor_HK_TwoCompSys"/>
</dbReference>
<dbReference type="Pfam" id="PF02518">
    <property type="entry name" value="HATPase_c"/>
    <property type="match status" value="1"/>
</dbReference>
<keyword evidence="13" id="KW-0418">Kinase</keyword>
<dbReference type="GO" id="GO:0046872">
    <property type="term" value="F:metal ion binding"/>
    <property type="evidence" value="ECO:0007669"/>
    <property type="project" value="UniProtKB-KW"/>
</dbReference>
<evidence type="ECO:0000313" key="25">
    <source>
        <dbReference type="Proteomes" id="UP000650628"/>
    </source>
</evidence>
<evidence type="ECO:0000256" key="20">
    <source>
        <dbReference type="SAM" id="MobiDB-lite"/>
    </source>
</evidence>
<feature type="compositionally biased region" description="Low complexity" evidence="20">
    <location>
        <begin position="484"/>
        <end position="493"/>
    </location>
</feature>
<evidence type="ECO:0000256" key="3">
    <source>
        <dbReference type="ARBA" id="ARBA00004370"/>
    </source>
</evidence>
<organism evidence="24 25">
    <name type="scientific">Planotetraspora mira</name>
    <dbReference type="NCBI Taxonomy" id="58121"/>
    <lineage>
        <taxon>Bacteria</taxon>
        <taxon>Bacillati</taxon>
        <taxon>Actinomycetota</taxon>
        <taxon>Actinomycetes</taxon>
        <taxon>Streptosporangiales</taxon>
        <taxon>Streptosporangiaceae</taxon>
        <taxon>Planotetraspora</taxon>
    </lineage>
</organism>
<protein>
    <recommendedName>
        <fullName evidence="6">Oxygen sensor histidine kinase NreB</fullName>
        <ecNumber evidence="5">2.7.13.3</ecNumber>
    </recommendedName>
    <alternativeName>
        <fullName evidence="19">Nitrogen regulation protein B</fullName>
    </alternativeName>
</protein>
<evidence type="ECO:0000256" key="7">
    <source>
        <dbReference type="ARBA" id="ARBA00022485"/>
    </source>
</evidence>
<feature type="domain" description="HAMP" evidence="23">
    <location>
        <begin position="229"/>
        <end position="281"/>
    </location>
</feature>
<feature type="transmembrane region" description="Helical" evidence="21">
    <location>
        <begin position="205"/>
        <end position="227"/>
    </location>
</feature>
<evidence type="ECO:0000256" key="15">
    <source>
        <dbReference type="ARBA" id="ARBA00023004"/>
    </source>
</evidence>
<keyword evidence="12" id="KW-0479">Metal-binding</keyword>
<evidence type="ECO:0000256" key="12">
    <source>
        <dbReference type="ARBA" id="ARBA00022723"/>
    </source>
</evidence>
<dbReference type="CDD" id="cd16917">
    <property type="entry name" value="HATPase_UhpB-NarQ-NarX-like"/>
    <property type="match status" value="1"/>
</dbReference>
<evidence type="ECO:0000256" key="14">
    <source>
        <dbReference type="ARBA" id="ARBA00022989"/>
    </source>
</evidence>
<evidence type="ECO:0000256" key="4">
    <source>
        <dbReference type="ARBA" id="ARBA00004496"/>
    </source>
</evidence>
<keyword evidence="9" id="KW-0597">Phosphoprotein</keyword>
<dbReference type="InterPro" id="IPR003660">
    <property type="entry name" value="HAMP_dom"/>
</dbReference>
<feature type="region of interest" description="Disordered" evidence="20">
    <location>
        <begin position="484"/>
        <end position="508"/>
    </location>
</feature>
<comment type="subcellular location">
    <subcellularLocation>
        <location evidence="4">Cytoplasm</location>
    </subcellularLocation>
    <subcellularLocation>
        <location evidence="3">Membrane</location>
    </subcellularLocation>
</comment>
<evidence type="ECO:0000256" key="18">
    <source>
        <dbReference type="ARBA" id="ARBA00024827"/>
    </source>
</evidence>
<keyword evidence="14 21" id="KW-1133">Transmembrane helix</keyword>
<evidence type="ECO:0000256" key="9">
    <source>
        <dbReference type="ARBA" id="ARBA00022553"/>
    </source>
</evidence>
<evidence type="ECO:0000256" key="6">
    <source>
        <dbReference type="ARBA" id="ARBA00017322"/>
    </source>
</evidence>
<comment type="cofactor">
    <cofactor evidence="2">
        <name>[4Fe-4S] cluster</name>
        <dbReference type="ChEBI" id="CHEBI:49883"/>
    </cofactor>
</comment>
<dbReference type="EC" id="2.7.13.3" evidence="5"/>
<evidence type="ECO:0000256" key="11">
    <source>
        <dbReference type="ARBA" id="ARBA00022692"/>
    </source>
</evidence>
<dbReference type="GO" id="GO:0016020">
    <property type="term" value="C:membrane"/>
    <property type="evidence" value="ECO:0007669"/>
    <property type="project" value="UniProtKB-SubCell"/>
</dbReference>
<evidence type="ECO:0000256" key="16">
    <source>
        <dbReference type="ARBA" id="ARBA00023012"/>
    </source>
</evidence>
<feature type="domain" description="Histidine kinase" evidence="22">
    <location>
        <begin position="298"/>
        <end position="489"/>
    </location>
</feature>
<dbReference type="PROSITE" id="PS50885">
    <property type="entry name" value="HAMP"/>
    <property type="match status" value="1"/>
</dbReference>
<proteinExistence type="predicted"/>
<dbReference type="InterPro" id="IPR003594">
    <property type="entry name" value="HATPase_dom"/>
</dbReference>
<dbReference type="PROSITE" id="PS50109">
    <property type="entry name" value="HIS_KIN"/>
    <property type="match status" value="1"/>
</dbReference>
<evidence type="ECO:0000256" key="13">
    <source>
        <dbReference type="ARBA" id="ARBA00022777"/>
    </source>
</evidence>
<evidence type="ECO:0000259" key="22">
    <source>
        <dbReference type="PROSITE" id="PS50109"/>
    </source>
</evidence>
<dbReference type="InterPro" id="IPR036890">
    <property type="entry name" value="HATPase_C_sf"/>
</dbReference>
<dbReference type="EMBL" id="BOOO01000019">
    <property type="protein sequence ID" value="GII30328.1"/>
    <property type="molecule type" value="Genomic_DNA"/>
</dbReference>
<evidence type="ECO:0000313" key="24">
    <source>
        <dbReference type="EMBL" id="GII30328.1"/>
    </source>
</evidence>
<sequence length="508" mass="53649">MAASYVLVTAAAVLVVESVLLGVYVPSIVGDPGLQNRLQAQANRDAKILSLTVSNLNADAPAAPMKNLLLMAKKVASGQISLSGARADPKGVPITVIDGKAADQPIEALVDVGGRVVTSSANGAYPPDSPLDVRLLPEGGGGRGKTRVGDATWWSSPVLLYPPGSPPAGTETDAAAKYKIVGYVYVQAPSGFGEAADVPDYLLRVLAPGALVLILVVPVGLIFGLLSTRRLIGRVRRLADVTGAVTQGDFRPRVPVTEGDEVGRLEESFNRMTERLESALQAERRAGQAEARQAERGRIARELHDSISQDLFSLSLLAAGMRRAAPDRLQGEAESMERTATRAMREMQALLLELRPVALEDAGLVPAIEELCRAYETRLGLGVETRLDEVPLAPAAEHAVLRLVQEAFSNAIKHADPGLVRVRLAREGGTVRVEISDDGAGFDPSAVAVNHGMGLRLMRERVEELHGTFDLCTAPGQGTTVAASLPSASAEPPYRTGAPVLMSTGEQT</sequence>
<evidence type="ECO:0000256" key="10">
    <source>
        <dbReference type="ARBA" id="ARBA00022679"/>
    </source>
</evidence>
<evidence type="ECO:0000256" key="17">
    <source>
        <dbReference type="ARBA" id="ARBA00023014"/>
    </source>
</evidence>
<evidence type="ECO:0000256" key="19">
    <source>
        <dbReference type="ARBA" id="ARBA00030800"/>
    </source>
</evidence>
<accession>A0A8J3TPU6</accession>
<dbReference type="SUPFAM" id="SSF55874">
    <property type="entry name" value="ATPase domain of HSP90 chaperone/DNA topoisomerase II/histidine kinase"/>
    <property type="match status" value="1"/>
</dbReference>
<dbReference type="Gene3D" id="6.10.340.10">
    <property type="match status" value="1"/>
</dbReference>
<dbReference type="Pfam" id="PF07730">
    <property type="entry name" value="HisKA_3"/>
    <property type="match status" value="1"/>
</dbReference>
<dbReference type="SUPFAM" id="SSF158472">
    <property type="entry name" value="HAMP domain-like"/>
    <property type="match status" value="1"/>
</dbReference>
<dbReference type="InterPro" id="IPR005467">
    <property type="entry name" value="His_kinase_dom"/>
</dbReference>
<comment type="catalytic activity">
    <reaction evidence="1">
        <text>ATP + protein L-histidine = ADP + protein N-phospho-L-histidine.</text>
        <dbReference type="EC" id="2.7.13.3"/>
    </reaction>
</comment>
<dbReference type="CDD" id="cd06225">
    <property type="entry name" value="HAMP"/>
    <property type="match status" value="1"/>
</dbReference>
<keyword evidence="25" id="KW-1185">Reference proteome</keyword>
<dbReference type="GO" id="GO:0051539">
    <property type="term" value="F:4 iron, 4 sulfur cluster binding"/>
    <property type="evidence" value="ECO:0007669"/>
    <property type="project" value="UniProtKB-KW"/>
</dbReference>
<dbReference type="AlphaFoldDB" id="A0A8J3TPU6"/>
<dbReference type="SMART" id="SM00387">
    <property type="entry name" value="HATPase_c"/>
    <property type="match status" value="1"/>
</dbReference>
<keyword evidence="17" id="KW-0411">Iron-sulfur</keyword>
<dbReference type="InterPro" id="IPR004358">
    <property type="entry name" value="Sig_transdc_His_kin-like_C"/>
</dbReference>
<dbReference type="Gene3D" id="1.20.5.1930">
    <property type="match status" value="1"/>
</dbReference>
<keyword evidence="11 21" id="KW-0812">Transmembrane</keyword>
<dbReference type="GO" id="GO:0046983">
    <property type="term" value="F:protein dimerization activity"/>
    <property type="evidence" value="ECO:0007669"/>
    <property type="project" value="InterPro"/>
</dbReference>
<evidence type="ECO:0000256" key="2">
    <source>
        <dbReference type="ARBA" id="ARBA00001966"/>
    </source>
</evidence>
<evidence type="ECO:0000259" key="23">
    <source>
        <dbReference type="PROSITE" id="PS50885"/>
    </source>
</evidence>
<evidence type="ECO:0000256" key="5">
    <source>
        <dbReference type="ARBA" id="ARBA00012438"/>
    </source>
</evidence>
<keyword evidence="21" id="KW-0472">Membrane</keyword>
<keyword evidence="10" id="KW-0808">Transferase</keyword>
<dbReference type="Proteomes" id="UP000650628">
    <property type="component" value="Unassembled WGS sequence"/>
</dbReference>
<keyword evidence="16" id="KW-0902">Two-component regulatory system</keyword>
<keyword evidence="15" id="KW-0408">Iron</keyword>
<name>A0A8J3TPU6_9ACTN</name>
<dbReference type="Gene3D" id="3.30.565.10">
    <property type="entry name" value="Histidine kinase-like ATPase, C-terminal domain"/>
    <property type="match status" value="1"/>
</dbReference>
<evidence type="ECO:0000256" key="1">
    <source>
        <dbReference type="ARBA" id="ARBA00000085"/>
    </source>
</evidence>
<dbReference type="InterPro" id="IPR011712">
    <property type="entry name" value="Sig_transdc_His_kin_sub3_dim/P"/>
</dbReference>
<reference evidence="24 25" key="1">
    <citation type="submission" date="2021-01" db="EMBL/GenBank/DDBJ databases">
        <title>Whole genome shotgun sequence of Planotetraspora mira NBRC 15435.</title>
        <authorList>
            <person name="Komaki H."/>
            <person name="Tamura T."/>
        </authorList>
    </citation>
    <scope>NUCLEOTIDE SEQUENCE [LARGE SCALE GENOMIC DNA]</scope>
    <source>
        <strain evidence="24 25">NBRC 15435</strain>
    </source>
</reference>
<comment type="function">
    <text evidence="18">Member of the two-component regulatory system NreB/NreC involved in the control of dissimilatory nitrate/nitrite reduction in response to oxygen. NreB functions as a direct oxygen sensor histidine kinase which is autophosphorylated, in the absence of oxygen, probably at the conserved histidine residue, and transfers its phosphate group probably to a conserved aspartate residue of NreC. NreB/NreC activates the expression of the nitrate (narGHJI) and nitrite (nir) reductase operons, as well as the putative nitrate transporter gene narT.</text>
</comment>
<evidence type="ECO:0000256" key="21">
    <source>
        <dbReference type="SAM" id="Phobius"/>
    </source>
</evidence>
<keyword evidence="8" id="KW-0963">Cytoplasm</keyword>